<accession>A0A9P5CCJ3</accession>
<comment type="caution">
    <text evidence="1">The sequence shown here is derived from an EMBL/GenBank/DDBJ whole genome shotgun (WGS) entry which is preliminary data.</text>
</comment>
<sequence>MRVPAASSIAGADPEYCGCIGQKQRQAAKLRSGPGCVIVGYCTKGSGTSPAGRARHFRTP</sequence>
<dbReference type="EMBL" id="QLNT01000012">
    <property type="protein sequence ID" value="KAF3069293.1"/>
    <property type="molecule type" value="Genomic_DNA"/>
</dbReference>
<protein>
    <submittedName>
        <fullName evidence="1">Uncharacterized protein</fullName>
    </submittedName>
</protein>
<dbReference type="Proteomes" id="UP000801864">
    <property type="component" value="Unassembled WGS sequence"/>
</dbReference>
<name>A0A9P5CCJ3_9HYPO</name>
<evidence type="ECO:0000313" key="1">
    <source>
        <dbReference type="EMBL" id="KAF3069293.1"/>
    </source>
</evidence>
<dbReference type="AlphaFoldDB" id="A0A9P5CCJ3"/>
<keyword evidence="2" id="KW-1185">Reference proteome</keyword>
<reference evidence="1 2" key="1">
    <citation type="submission" date="2018-06" db="EMBL/GenBank/DDBJ databases">
        <title>Genome analysis of cellulolytic fungus Trichoderma lentiforme CFAM-422.</title>
        <authorList>
            <person name="Steindorff A.S."/>
            <person name="Formighieri E.F."/>
            <person name="Midorikawa G.E.O."/>
            <person name="Tamietti M.S."/>
            <person name="Ramos E.Z."/>
            <person name="Silva A.S."/>
            <person name="Bon E.P.S."/>
            <person name="Mendes T.D."/>
            <person name="Damaso M.C.T."/>
            <person name="Favaro L.C.L."/>
        </authorList>
    </citation>
    <scope>NUCLEOTIDE SEQUENCE [LARGE SCALE GENOMIC DNA]</scope>
    <source>
        <strain evidence="1 2">CFAM-422</strain>
    </source>
</reference>
<evidence type="ECO:0000313" key="2">
    <source>
        <dbReference type="Proteomes" id="UP000801864"/>
    </source>
</evidence>
<proteinExistence type="predicted"/>
<gene>
    <name evidence="1" type="ORF">CFAM422_007230</name>
</gene>
<organism evidence="1 2">
    <name type="scientific">Trichoderma lentiforme</name>
    <dbReference type="NCBI Taxonomy" id="1567552"/>
    <lineage>
        <taxon>Eukaryota</taxon>
        <taxon>Fungi</taxon>
        <taxon>Dikarya</taxon>
        <taxon>Ascomycota</taxon>
        <taxon>Pezizomycotina</taxon>
        <taxon>Sordariomycetes</taxon>
        <taxon>Hypocreomycetidae</taxon>
        <taxon>Hypocreales</taxon>
        <taxon>Hypocreaceae</taxon>
        <taxon>Trichoderma</taxon>
    </lineage>
</organism>